<evidence type="ECO:0000256" key="1">
    <source>
        <dbReference type="ARBA" id="ARBA00006738"/>
    </source>
</evidence>
<name>A0A0G0QMB3_9BACT</name>
<dbReference type="PANTHER" id="PTHR34039:SF1">
    <property type="entry name" value="UPF0102 PROTEIN YRAN"/>
    <property type="match status" value="1"/>
</dbReference>
<evidence type="ECO:0000256" key="2">
    <source>
        <dbReference type="HAMAP-Rule" id="MF_00048"/>
    </source>
</evidence>
<dbReference type="InterPro" id="IPR011856">
    <property type="entry name" value="tRNA_endonuc-like_dom_sf"/>
</dbReference>
<protein>
    <recommendedName>
        <fullName evidence="2">UPF0102 protein UT39_C0006G0036</fullName>
    </recommendedName>
</protein>
<dbReference type="InterPro" id="IPR011335">
    <property type="entry name" value="Restrct_endonuc-II-like"/>
</dbReference>
<dbReference type="GO" id="GO:0003676">
    <property type="term" value="F:nucleic acid binding"/>
    <property type="evidence" value="ECO:0007669"/>
    <property type="project" value="InterPro"/>
</dbReference>
<sequence>MKKNSSDKGKVGESYASLLLKKNGYKIVNKNFRSRFGEIDIVAEKDGYTYFCEVKTRWGVSFGHPEEAVNKLKLDKIKKTIDYYLQQKSGSYTSARILVIAQIINNGSLAYQKLIIVD</sequence>
<organism evidence="3 4">
    <name type="scientific">Candidatus Woesebacteria bacterium GW2011_GWA1_39_21</name>
    <dbReference type="NCBI Taxonomy" id="1618550"/>
    <lineage>
        <taxon>Bacteria</taxon>
        <taxon>Candidatus Woeseibacteriota</taxon>
    </lineage>
</organism>
<dbReference type="InterPro" id="IPR003509">
    <property type="entry name" value="UPF0102_YraN-like"/>
</dbReference>
<dbReference type="SUPFAM" id="SSF52980">
    <property type="entry name" value="Restriction endonuclease-like"/>
    <property type="match status" value="1"/>
</dbReference>
<dbReference type="EMBL" id="LBWP01000006">
    <property type="protein sequence ID" value="KKR11530.1"/>
    <property type="molecule type" value="Genomic_DNA"/>
</dbReference>
<dbReference type="PANTHER" id="PTHR34039">
    <property type="entry name" value="UPF0102 PROTEIN YRAN"/>
    <property type="match status" value="1"/>
</dbReference>
<dbReference type="HAMAP" id="MF_00048">
    <property type="entry name" value="UPF0102"/>
    <property type="match status" value="1"/>
</dbReference>
<evidence type="ECO:0000313" key="4">
    <source>
        <dbReference type="Proteomes" id="UP000034246"/>
    </source>
</evidence>
<dbReference type="Proteomes" id="UP000034246">
    <property type="component" value="Unassembled WGS sequence"/>
</dbReference>
<comment type="similarity">
    <text evidence="1 2">Belongs to the UPF0102 family.</text>
</comment>
<dbReference type="Gene3D" id="3.40.1350.10">
    <property type="match status" value="1"/>
</dbReference>
<comment type="caution">
    <text evidence="3">The sequence shown here is derived from an EMBL/GenBank/DDBJ whole genome shotgun (WGS) entry which is preliminary data.</text>
</comment>
<proteinExistence type="inferred from homology"/>
<dbReference type="AlphaFoldDB" id="A0A0G0QMB3"/>
<accession>A0A0G0QMB3</accession>
<evidence type="ECO:0000313" key="3">
    <source>
        <dbReference type="EMBL" id="KKR11530.1"/>
    </source>
</evidence>
<reference evidence="3 4" key="1">
    <citation type="journal article" date="2015" name="Nature">
        <title>rRNA introns, odd ribosomes, and small enigmatic genomes across a large radiation of phyla.</title>
        <authorList>
            <person name="Brown C.T."/>
            <person name="Hug L.A."/>
            <person name="Thomas B.C."/>
            <person name="Sharon I."/>
            <person name="Castelle C.J."/>
            <person name="Singh A."/>
            <person name="Wilkins M.J."/>
            <person name="Williams K.H."/>
            <person name="Banfield J.F."/>
        </authorList>
    </citation>
    <scope>NUCLEOTIDE SEQUENCE [LARGE SCALE GENOMIC DNA]</scope>
</reference>
<gene>
    <name evidence="3" type="ORF">UT39_C0006G0036</name>
</gene>
<dbReference type="STRING" id="1618550.UT39_C0006G0036"/>
<dbReference type="Pfam" id="PF02021">
    <property type="entry name" value="UPF0102"/>
    <property type="match status" value="1"/>
</dbReference>